<accession>A0ABY1SB81</accession>
<keyword evidence="5 8" id="KW-0028">Amino-acid biosynthesis</keyword>
<keyword evidence="11" id="KW-1185">Reference proteome</keyword>
<dbReference type="InterPro" id="IPR039557">
    <property type="entry name" value="AHAS_ACT"/>
</dbReference>
<comment type="pathway">
    <text evidence="1 8">Amino-acid biosynthesis; L-isoleucine biosynthesis; L-isoleucine from 2-oxobutanoate: step 1/4.</text>
</comment>
<comment type="similarity">
    <text evidence="3 8">Belongs to the acetolactate synthase small subunit family.</text>
</comment>
<feature type="domain" description="ACT" evidence="9">
    <location>
        <begin position="4"/>
        <end position="78"/>
    </location>
</feature>
<comment type="subunit">
    <text evidence="4 8">Dimer of large and small chains.</text>
</comment>
<name>A0ABY1SB81_CALBS</name>
<organism evidence="10 11">
    <name type="scientific">Caldicellulosiruptor bescii</name>
    <name type="common">Anaerocellum thermophilum</name>
    <dbReference type="NCBI Taxonomy" id="31899"/>
    <lineage>
        <taxon>Bacteria</taxon>
        <taxon>Bacillati</taxon>
        <taxon>Bacillota</taxon>
        <taxon>Bacillota incertae sedis</taxon>
        <taxon>Caldicellulosiruptorales</taxon>
        <taxon>Caldicellulosiruptoraceae</taxon>
        <taxon>Caldicellulosiruptor</taxon>
    </lineage>
</organism>
<dbReference type="EMBL" id="FXXC01000001">
    <property type="protein sequence ID" value="SMR95423.1"/>
    <property type="molecule type" value="Genomic_DNA"/>
</dbReference>
<dbReference type="EC" id="2.2.1.6" evidence="8"/>
<dbReference type="Proteomes" id="UP000196803">
    <property type="component" value="Unassembled WGS sequence"/>
</dbReference>
<dbReference type="InterPro" id="IPR045865">
    <property type="entry name" value="ACT-like_dom_sf"/>
</dbReference>
<evidence type="ECO:0000259" key="9">
    <source>
        <dbReference type="PROSITE" id="PS51671"/>
    </source>
</evidence>
<proteinExistence type="inferred from homology"/>
<evidence type="ECO:0000256" key="6">
    <source>
        <dbReference type="ARBA" id="ARBA00023304"/>
    </source>
</evidence>
<dbReference type="SUPFAM" id="SSF55021">
    <property type="entry name" value="ACT-like"/>
    <property type="match status" value="2"/>
</dbReference>
<dbReference type="InterPro" id="IPR004789">
    <property type="entry name" value="Acetalactate_synth_ssu"/>
</dbReference>
<evidence type="ECO:0000256" key="2">
    <source>
        <dbReference type="ARBA" id="ARBA00005025"/>
    </source>
</evidence>
<dbReference type="InterPro" id="IPR019455">
    <property type="entry name" value="Acetolactate_synth_ssu_C"/>
</dbReference>
<dbReference type="Pfam" id="PF10369">
    <property type="entry name" value="ALS_ss_C"/>
    <property type="match status" value="1"/>
</dbReference>
<evidence type="ECO:0000256" key="5">
    <source>
        <dbReference type="ARBA" id="ARBA00022605"/>
    </source>
</evidence>
<dbReference type="NCBIfam" id="TIGR00119">
    <property type="entry name" value="acolac_sm"/>
    <property type="match status" value="1"/>
</dbReference>
<dbReference type="PANTHER" id="PTHR30239:SF0">
    <property type="entry name" value="ACETOLACTATE SYNTHASE SMALL SUBUNIT 1, CHLOROPLASTIC"/>
    <property type="match status" value="1"/>
</dbReference>
<comment type="function">
    <text evidence="8">Catalyzes the conversion of 2 pyruvate molecules into acetolactate in the first common step of the biosynthetic pathway of the branched-amino acids such as leucine, isoleucine, and valine.</text>
</comment>
<evidence type="ECO:0000313" key="10">
    <source>
        <dbReference type="EMBL" id="SMR95423.1"/>
    </source>
</evidence>
<dbReference type="RefSeq" id="WP_015907091.1">
    <property type="nucleotide sequence ID" value="NZ_FUZJ01000001.1"/>
</dbReference>
<dbReference type="InterPro" id="IPR027271">
    <property type="entry name" value="Acetolactate_synth/TF_NikR_C"/>
</dbReference>
<dbReference type="Gene3D" id="3.30.70.260">
    <property type="match status" value="1"/>
</dbReference>
<gene>
    <name evidence="10" type="ORF">SAMN05216240_2610</name>
</gene>
<keyword evidence="8" id="KW-0808">Transferase</keyword>
<dbReference type="PROSITE" id="PS51671">
    <property type="entry name" value="ACT"/>
    <property type="match status" value="1"/>
</dbReference>
<dbReference type="Pfam" id="PF22629">
    <property type="entry name" value="ACT_AHAS_ss"/>
    <property type="match status" value="1"/>
</dbReference>
<evidence type="ECO:0000256" key="4">
    <source>
        <dbReference type="ARBA" id="ARBA00011744"/>
    </source>
</evidence>
<dbReference type="PANTHER" id="PTHR30239">
    <property type="entry name" value="ACETOLACTATE SYNTHASE SMALL SUBUNIT"/>
    <property type="match status" value="1"/>
</dbReference>
<comment type="pathway">
    <text evidence="2 8">Amino-acid biosynthesis; L-valine biosynthesis; L-valine from pyruvate: step 1/4.</text>
</comment>
<evidence type="ECO:0000256" key="7">
    <source>
        <dbReference type="ARBA" id="ARBA00048670"/>
    </source>
</evidence>
<dbReference type="NCBIfam" id="NF008864">
    <property type="entry name" value="PRK11895.1"/>
    <property type="match status" value="1"/>
</dbReference>
<dbReference type="GeneID" id="31771860"/>
<evidence type="ECO:0000313" key="11">
    <source>
        <dbReference type="Proteomes" id="UP000196803"/>
    </source>
</evidence>
<dbReference type="InterPro" id="IPR002912">
    <property type="entry name" value="ACT_dom"/>
</dbReference>
<comment type="caution">
    <text evidence="10">The sequence shown here is derived from an EMBL/GenBank/DDBJ whole genome shotgun (WGS) entry which is preliminary data.</text>
</comment>
<sequence length="170" mass="18992">MKYTLSVLVENHPGVLSRVAGLFSRRGFNIDSLAVGVTEDPTISRMTIVVNGDDYIVEQVTKQLNKLIDVIKVKKLNPKEAVERELALIKVNANSQTRSDIIQITEIFRANIVDVSKETLTIEISGDEDKIEALIELLKQYGIREVVRTGLIAIERGNKVISKSKSEEDE</sequence>
<dbReference type="Gene3D" id="3.30.70.1150">
    <property type="entry name" value="ACT-like. Chain A, domain 2"/>
    <property type="match status" value="1"/>
</dbReference>
<keyword evidence="6 8" id="KW-0100">Branched-chain amino acid biosynthesis</keyword>
<evidence type="ECO:0000256" key="3">
    <source>
        <dbReference type="ARBA" id="ARBA00006341"/>
    </source>
</evidence>
<comment type="catalytic activity">
    <reaction evidence="7 8">
        <text>2 pyruvate + H(+) = (2S)-2-acetolactate + CO2</text>
        <dbReference type="Rhea" id="RHEA:25249"/>
        <dbReference type="ChEBI" id="CHEBI:15361"/>
        <dbReference type="ChEBI" id="CHEBI:15378"/>
        <dbReference type="ChEBI" id="CHEBI:16526"/>
        <dbReference type="ChEBI" id="CHEBI:58476"/>
        <dbReference type="EC" id="2.2.1.6"/>
    </reaction>
</comment>
<protein>
    <recommendedName>
        <fullName evidence="8">Acetolactate synthase small subunit</fullName>
        <shortName evidence="8">AHAS</shortName>
        <shortName evidence="8">ALS</shortName>
        <ecNumber evidence="8">2.2.1.6</ecNumber>
    </recommendedName>
    <alternativeName>
        <fullName evidence="8">Acetohydroxy-acid synthase small subunit</fullName>
    </alternativeName>
</protein>
<evidence type="ECO:0000256" key="1">
    <source>
        <dbReference type="ARBA" id="ARBA00004974"/>
    </source>
</evidence>
<dbReference type="CDD" id="cd04878">
    <property type="entry name" value="ACT_AHAS"/>
    <property type="match status" value="1"/>
</dbReference>
<reference evidence="10 11" key="1">
    <citation type="submission" date="2017-05" db="EMBL/GenBank/DDBJ databases">
        <authorList>
            <person name="Varghese N."/>
            <person name="Submissions S."/>
        </authorList>
    </citation>
    <scope>NUCLEOTIDE SEQUENCE [LARGE SCALE GENOMIC DNA]</scope>
    <source>
        <strain evidence="10 11">MACB1020</strain>
    </source>
</reference>
<evidence type="ECO:0000256" key="8">
    <source>
        <dbReference type="RuleBase" id="RU368092"/>
    </source>
</evidence>
<dbReference type="InterPro" id="IPR054480">
    <property type="entry name" value="AHAS_small-like_ACT"/>
</dbReference>